<dbReference type="SUPFAM" id="SSF48179">
    <property type="entry name" value="6-phosphogluconate dehydrogenase C-terminal domain-like"/>
    <property type="match status" value="1"/>
</dbReference>
<dbReference type="PIRSF" id="PIRSF500136">
    <property type="entry name" value="UDP_ManNAc_DH"/>
    <property type="match status" value="1"/>
</dbReference>
<dbReference type="GO" id="GO:0000271">
    <property type="term" value="P:polysaccharide biosynthetic process"/>
    <property type="evidence" value="ECO:0007669"/>
    <property type="project" value="InterPro"/>
</dbReference>
<reference evidence="5 6" key="1">
    <citation type="submission" date="2016-05" db="EMBL/GenBank/DDBJ databases">
        <title>A degradative enzymes factory behind the ericoid mycorrhizal symbiosis.</title>
        <authorList>
            <consortium name="DOE Joint Genome Institute"/>
            <person name="Martino E."/>
            <person name="Morin E."/>
            <person name="Grelet G."/>
            <person name="Kuo A."/>
            <person name="Kohler A."/>
            <person name="Daghino S."/>
            <person name="Barry K."/>
            <person name="Choi C."/>
            <person name="Cichocki N."/>
            <person name="Clum A."/>
            <person name="Copeland A."/>
            <person name="Hainaut M."/>
            <person name="Haridas S."/>
            <person name="Labutti K."/>
            <person name="Lindquist E."/>
            <person name="Lipzen A."/>
            <person name="Khouja H.-R."/>
            <person name="Murat C."/>
            <person name="Ohm R."/>
            <person name="Olson A."/>
            <person name="Spatafora J."/>
            <person name="Veneault-Fourrey C."/>
            <person name="Henrissat B."/>
            <person name="Grigoriev I."/>
            <person name="Martin F."/>
            <person name="Perotto S."/>
        </authorList>
    </citation>
    <scope>NUCLEOTIDE SEQUENCE [LARGE SCALE GENOMIC DNA]</scope>
    <source>
        <strain evidence="5 6">UAMH 7357</strain>
    </source>
</reference>
<dbReference type="PANTHER" id="PTHR43491">
    <property type="entry name" value="UDP-N-ACETYL-D-MANNOSAMINE DEHYDROGENASE"/>
    <property type="match status" value="1"/>
</dbReference>
<dbReference type="InterPro" id="IPR001732">
    <property type="entry name" value="UDP-Glc/GDP-Man_DH_N"/>
</dbReference>
<evidence type="ECO:0000256" key="2">
    <source>
        <dbReference type="PIRNR" id="PIRNR000124"/>
    </source>
</evidence>
<evidence type="ECO:0000313" key="6">
    <source>
        <dbReference type="Proteomes" id="UP000235672"/>
    </source>
</evidence>
<dbReference type="PANTHER" id="PTHR43491:SF2">
    <property type="entry name" value="UDP-N-ACETYL-D-MANNOSAMINE DEHYDROGENASE"/>
    <property type="match status" value="1"/>
</dbReference>
<dbReference type="SUPFAM" id="SSF52413">
    <property type="entry name" value="UDP-glucose/GDP-mannose dehydrogenase C-terminal domain"/>
    <property type="match status" value="1"/>
</dbReference>
<evidence type="ECO:0000313" key="5">
    <source>
        <dbReference type="EMBL" id="PMD20620.1"/>
    </source>
</evidence>
<dbReference type="InterPro" id="IPR008927">
    <property type="entry name" value="6-PGluconate_DH-like_C_sf"/>
</dbReference>
<name>A0A2J6Q2X5_9HELO</name>
<dbReference type="SUPFAM" id="SSF51735">
    <property type="entry name" value="NAD(P)-binding Rossmann-fold domains"/>
    <property type="match status" value="1"/>
</dbReference>
<feature type="domain" description="UDP-glucose/GDP-mannose dehydrogenase dimerisation" evidence="3">
    <location>
        <begin position="201"/>
        <end position="273"/>
    </location>
</feature>
<evidence type="ECO:0000256" key="1">
    <source>
        <dbReference type="ARBA" id="ARBA00006601"/>
    </source>
</evidence>
<comment type="similarity">
    <text evidence="1 2">Belongs to the UDP-glucose/GDP-mannose dehydrogenase family.</text>
</comment>
<dbReference type="GO" id="GO:0051287">
    <property type="term" value="F:NAD binding"/>
    <property type="evidence" value="ECO:0007669"/>
    <property type="project" value="InterPro"/>
</dbReference>
<dbReference type="AlphaFoldDB" id="A0A2J6Q2X5"/>
<dbReference type="GO" id="GO:0016616">
    <property type="term" value="F:oxidoreductase activity, acting on the CH-OH group of donors, NAD or NADP as acceptor"/>
    <property type="evidence" value="ECO:0007669"/>
    <property type="project" value="InterPro"/>
</dbReference>
<dbReference type="GO" id="GO:0016628">
    <property type="term" value="F:oxidoreductase activity, acting on the CH-CH group of donors, NAD or NADP as acceptor"/>
    <property type="evidence" value="ECO:0007669"/>
    <property type="project" value="InterPro"/>
</dbReference>
<gene>
    <name evidence="5" type="ORF">NA56DRAFT_671315</name>
</gene>
<keyword evidence="6" id="KW-1185">Reference proteome</keyword>
<feature type="domain" description="UDP-glucose/GDP-mannose dehydrogenase N-terminal" evidence="4">
    <location>
        <begin position="23"/>
        <end position="177"/>
    </location>
</feature>
<dbReference type="InterPro" id="IPR014026">
    <property type="entry name" value="UDP-Glc/GDP-Man_DH_dimer"/>
</dbReference>
<dbReference type="PIRSF" id="PIRSF000124">
    <property type="entry name" value="UDPglc_GDPman_dh"/>
    <property type="match status" value="1"/>
</dbReference>
<dbReference type="EMBL" id="KZ613484">
    <property type="protein sequence ID" value="PMD20620.1"/>
    <property type="molecule type" value="Genomic_DNA"/>
</dbReference>
<dbReference type="InterPro" id="IPR017476">
    <property type="entry name" value="UDP-Glc/GDP-Man"/>
</dbReference>
<dbReference type="Pfam" id="PF03721">
    <property type="entry name" value="UDPG_MGDP_dh_N"/>
    <property type="match status" value="1"/>
</dbReference>
<dbReference type="OrthoDB" id="5059218at2759"/>
<evidence type="ECO:0000259" key="3">
    <source>
        <dbReference type="Pfam" id="PF00984"/>
    </source>
</evidence>
<dbReference type="Proteomes" id="UP000235672">
    <property type="component" value="Unassembled WGS sequence"/>
</dbReference>
<dbReference type="InterPro" id="IPR036291">
    <property type="entry name" value="NAD(P)-bd_dom_sf"/>
</dbReference>
<dbReference type="InterPro" id="IPR028359">
    <property type="entry name" value="UDP_ManNAc/GlcNAc_DH"/>
</dbReference>
<dbReference type="InterPro" id="IPR036220">
    <property type="entry name" value="UDP-Glc/GDP-Man_DH_C_sf"/>
</dbReference>
<sequence length="410" mass="44805">MPTPADRCCQAAAYVVESNDPVVAVIGVGYVGLELVRAFSMHYTVIAFDISSKRISTLRQEQKNLKSVTFTSDQSMLSRGTHFLVSVPTPLLPNRQIDTSCLESAITTVARYARPGATVVMESSVPVGMTRKLMAPIMNSRGLKAGMSPERVDPGRSEPAFEAIPKIISGLNDVCPGSLESIEHLYSKVFQSIVTVSKPEVAEMMKLYENCQRMIAIAYANEMADACIDHGIDPFEVSQAACTKPFGFLPVTPSLGVGGHCIPVNPHYLLSNSSFPLLEAATEKMRLRPGAVGDRLMQDILKHNPSHSAQRKPRVLVVGVAFKRGQTLLTGSPAVALMQHLLTSWDAYVAFADPLVQESAVPFAPRLDEKVDWTKAGLEWYDAIVVVVRQLGLDYALLDYLEGVKVELWN</sequence>
<protein>
    <submittedName>
        <fullName evidence="5">Nucleotide sugar dehydrogenase</fullName>
    </submittedName>
</protein>
<dbReference type="STRING" id="1745343.A0A2J6Q2X5"/>
<dbReference type="Pfam" id="PF00984">
    <property type="entry name" value="UDPG_MGDP_dh"/>
    <property type="match status" value="1"/>
</dbReference>
<organism evidence="5 6">
    <name type="scientific">Hyaloscypha hepaticicola</name>
    <dbReference type="NCBI Taxonomy" id="2082293"/>
    <lineage>
        <taxon>Eukaryota</taxon>
        <taxon>Fungi</taxon>
        <taxon>Dikarya</taxon>
        <taxon>Ascomycota</taxon>
        <taxon>Pezizomycotina</taxon>
        <taxon>Leotiomycetes</taxon>
        <taxon>Helotiales</taxon>
        <taxon>Hyaloscyphaceae</taxon>
        <taxon>Hyaloscypha</taxon>
    </lineage>
</organism>
<dbReference type="Gene3D" id="3.40.50.720">
    <property type="entry name" value="NAD(P)-binding Rossmann-like Domain"/>
    <property type="match status" value="2"/>
</dbReference>
<dbReference type="NCBIfam" id="TIGR03026">
    <property type="entry name" value="NDP-sugDHase"/>
    <property type="match status" value="1"/>
</dbReference>
<accession>A0A2J6Q2X5</accession>
<evidence type="ECO:0000259" key="4">
    <source>
        <dbReference type="Pfam" id="PF03721"/>
    </source>
</evidence>
<proteinExistence type="inferred from homology"/>